<evidence type="ECO:0000259" key="2">
    <source>
        <dbReference type="Pfam" id="PF03050"/>
    </source>
</evidence>
<dbReference type="Proteomes" id="UP000235507">
    <property type="component" value="Unassembled WGS sequence"/>
</dbReference>
<feature type="domain" description="Transposase IS66 central" evidence="2">
    <location>
        <begin position="2"/>
        <end position="36"/>
    </location>
</feature>
<name>A0A8T9AMJ4_9HYPH</name>
<dbReference type="Pfam" id="PF03050">
    <property type="entry name" value="DDE_Tnp_IS66"/>
    <property type="match status" value="1"/>
</dbReference>
<gene>
    <name evidence="3" type="ORF">C1D09_022055</name>
</gene>
<sequence length="49" mass="5674">MRLAFCLAHARRKFVDVIKLTGSPKRSRSWRGLRRSIASKPRSAARQHL</sequence>
<keyword evidence="4" id="KW-1185">Reference proteome</keyword>
<organism evidence="3 4">
    <name type="scientific">Mesorhizobium intechi</name>
    <dbReference type="NCBI Taxonomy" id="537601"/>
    <lineage>
        <taxon>Bacteria</taxon>
        <taxon>Pseudomonadati</taxon>
        <taxon>Pseudomonadota</taxon>
        <taxon>Alphaproteobacteria</taxon>
        <taxon>Hyphomicrobiales</taxon>
        <taxon>Phyllobacteriaceae</taxon>
        <taxon>Mesorhizobium</taxon>
    </lineage>
</organism>
<dbReference type="AlphaFoldDB" id="A0A8T9AMJ4"/>
<proteinExistence type="predicted"/>
<comment type="caution">
    <text evidence="3">The sequence shown here is derived from an EMBL/GenBank/DDBJ whole genome shotgun (WGS) entry which is preliminary data.</text>
</comment>
<accession>A0A8T9AMJ4</accession>
<dbReference type="InterPro" id="IPR004291">
    <property type="entry name" value="Transposase_IS66_central"/>
</dbReference>
<evidence type="ECO:0000256" key="1">
    <source>
        <dbReference type="SAM" id="MobiDB-lite"/>
    </source>
</evidence>
<reference evidence="3" key="1">
    <citation type="submission" date="2019-07" db="EMBL/GenBank/DDBJ databases">
        <title>Mesorhizobum intechiensis sp. nov. isolated from nodules of Lotus tenuis growing in lowlands of the Flooding Pampa, Argentina.</title>
        <authorList>
            <person name="Estrella M.J."/>
            <person name="Torres Tejerizo G.A."/>
            <person name="Cumpa Velazquez L.M."/>
            <person name="Fontana F."/>
            <person name="Hansen L."/>
            <person name="Pistorio M."/>
            <person name="Sannazzaro A.I."/>
        </authorList>
    </citation>
    <scope>NUCLEOTIDE SEQUENCE</scope>
    <source>
        <strain evidence="3">BD68</strain>
    </source>
</reference>
<evidence type="ECO:0000313" key="3">
    <source>
        <dbReference type="EMBL" id="TSE05611.1"/>
    </source>
</evidence>
<feature type="region of interest" description="Disordered" evidence="1">
    <location>
        <begin position="29"/>
        <end position="49"/>
    </location>
</feature>
<dbReference type="EMBL" id="PNOT02000250">
    <property type="protein sequence ID" value="TSE05611.1"/>
    <property type="molecule type" value="Genomic_DNA"/>
</dbReference>
<protein>
    <submittedName>
        <fullName evidence="3">Transposase</fullName>
    </submittedName>
</protein>
<evidence type="ECO:0000313" key="4">
    <source>
        <dbReference type="Proteomes" id="UP000235507"/>
    </source>
</evidence>